<keyword evidence="8" id="KW-1015">Disulfide bond</keyword>
<dbReference type="CDD" id="cd15204">
    <property type="entry name" value="7tmA_prokineticin-R"/>
    <property type="match status" value="1"/>
</dbReference>
<evidence type="ECO:0000313" key="16">
    <source>
        <dbReference type="Proteomes" id="UP000001554"/>
    </source>
</evidence>
<dbReference type="OrthoDB" id="10015296at2759"/>
<evidence type="ECO:0000256" key="5">
    <source>
        <dbReference type="ARBA" id="ARBA00022989"/>
    </source>
</evidence>
<evidence type="ECO:0000256" key="3">
    <source>
        <dbReference type="ARBA" id="ARBA00022475"/>
    </source>
</evidence>
<gene>
    <name evidence="17" type="primary">LOC118403592</name>
</gene>
<dbReference type="PROSITE" id="PS50262">
    <property type="entry name" value="G_PROTEIN_RECEP_F1_2"/>
    <property type="match status" value="1"/>
</dbReference>
<evidence type="ECO:0000256" key="13">
    <source>
        <dbReference type="SAM" id="MobiDB-lite"/>
    </source>
</evidence>
<dbReference type="RefSeq" id="XP_035658236.1">
    <property type="nucleotide sequence ID" value="XM_035802343.1"/>
</dbReference>
<dbReference type="PANTHER" id="PTHR24238">
    <property type="entry name" value="G-PROTEIN COUPLED RECEPTOR"/>
    <property type="match status" value="1"/>
</dbReference>
<keyword evidence="5 14" id="KW-1133">Transmembrane helix</keyword>
<feature type="transmembrane region" description="Helical" evidence="14">
    <location>
        <begin position="214"/>
        <end position="233"/>
    </location>
</feature>
<dbReference type="GO" id="GO:0004983">
    <property type="term" value="F:neuropeptide Y receptor activity"/>
    <property type="evidence" value="ECO:0007669"/>
    <property type="project" value="InterPro"/>
</dbReference>
<name>A0A9J7K612_BRAFL</name>
<evidence type="ECO:0000259" key="15">
    <source>
        <dbReference type="PROSITE" id="PS50262"/>
    </source>
</evidence>
<keyword evidence="9 12" id="KW-0675">Receptor</keyword>
<evidence type="ECO:0000256" key="8">
    <source>
        <dbReference type="ARBA" id="ARBA00023157"/>
    </source>
</evidence>
<feature type="transmembrane region" description="Helical" evidence="14">
    <location>
        <begin position="172"/>
        <end position="193"/>
    </location>
</feature>
<protein>
    <submittedName>
        <fullName evidence="17">Prokineticin receptor 2-like isoform X1</fullName>
    </submittedName>
</protein>
<dbReference type="FunFam" id="1.20.1070.10:FF:000069">
    <property type="entry name" value="Prokineticin receptor 2"/>
    <property type="match status" value="1"/>
</dbReference>
<evidence type="ECO:0000256" key="14">
    <source>
        <dbReference type="SAM" id="Phobius"/>
    </source>
</evidence>
<comment type="similarity">
    <text evidence="2 12">Belongs to the G-protein coupled receptor 1 family.</text>
</comment>
<keyword evidence="6 12" id="KW-0297">G-protein coupled receptor</keyword>
<dbReference type="InterPro" id="IPR017452">
    <property type="entry name" value="GPCR_Rhodpsn_7TM"/>
</dbReference>
<sequence length="449" mass="50650">MVLSFQGRKENAIPRGSLSDAALDRKSAVRQLQGCFKMESNDTNSSIDDVDFSGTLPPLSFEDYQDILRQYMEMVGADKFGSSSPGAGQYLWATIFLGIVYSIMIVVCGAGNLIYMVVVLRYKEMRTITNALVANLVLSDFLVAVFCVPFILDYHIVRPERVWSYDDTTCCFVNYLRITSLYVSTNSLLVIAIDRYLVIMMPHVPRMTGGMAGGAMALVWAVSMLLAVPAAMYSTALTYADQQGTFCGQIWPIQMESAYKAYYMTLLVVEFALPVVIMCFCYIRIALRIWFRIVPGQQTRDQQAAMLRSKKRNVRLLIVILVLFVLCWGPNYGYAVVRDFYPHLLATSGINITLHYVVEALAMSNGSINTIVYVALNANARKYIKKLAKECRLKWTQWRHRRVQASSRGVSRQTDEQRMGEGEGDGRTLHVFSVTHSSRSFHARQAFTV</sequence>
<dbReference type="PRINTS" id="PR00237">
    <property type="entry name" value="GPCRRHODOPSN"/>
</dbReference>
<organism evidence="16 17">
    <name type="scientific">Branchiostoma floridae</name>
    <name type="common">Florida lancelet</name>
    <name type="synonym">Amphioxus</name>
    <dbReference type="NCBI Taxonomy" id="7739"/>
    <lineage>
        <taxon>Eukaryota</taxon>
        <taxon>Metazoa</taxon>
        <taxon>Chordata</taxon>
        <taxon>Cephalochordata</taxon>
        <taxon>Leptocardii</taxon>
        <taxon>Amphioxiformes</taxon>
        <taxon>Branchiostomatidae</taxon>
        <taxon>Branchiostoma</taxon>
    </lineage>
</organism>
<feature type="domain" description="G-protein coupled receptors family 1 profile" evidence="15">
    <location>
        <begin position="111"/>
        <end position="373"/>
    </location>
</feature>
<evidence type="ECO:0000256" key="4">
    <source>
        <dbReference type="ARBA" id="ARBA00022692"/>
    </source>
</evidence>
<keyword evidence="11 12" id="KW-0807">Transducer</keyword>
<keyword evidence="7 14" id="KW-0472">Membrane</keyword>
<dbReference type="Pfam" id="PF00001">
    <property type="entry name" value="7tm_1"/>
    <property type="match status" value="1"/>
</dbReference>
<dbReference type="OMA" id="MEQDEHN"/>
<accession>A0A9J7K612</accession>
<evidence type="ECO:0000256" key="2">
    <source>
        <dbReference type="ARBA" id="ARBA00010663"/>
    </source>
</evidence>
<dbReference type="Proteomes" id="UP000001554">
    <property type="component" value="Chromosome 16"/>
</dbReference>
<evidence type="ECO:0000256" key="11">
    <source>
        <dbReference type="ARBA" id="ARBA00023224"/>
    </source>
</evidence>
<feature type="transmembrane region" description="Helical" evidence="14">
    <location>
        <begin position="316"/>
        <end position="334"/>
    </location>
</feature>
<dbReference type="AlphaFoldDB" id="A0A9J7K612"/>
<feature type="transmembrane region" description="Helical" evidence="14">
    <location>
        <begin position="261"/>
        <end position="283"/>
    </location>
</feature>
<evidence type="ECO:0000256" key="1">
    <source>
        <dbReference type="ARBA" id="ARBA00004651"/>
    </source>
</evidence>
<evidence type="ECO:0000256" key="10">
    <source>
        <dbReference type="ARBA" id="ARBA00023180"/>
    </source>
</evidence>
<dbReference type="GeneID" id="118403592"/>
<dbReference type="GO" id="GO:0008188">
    <property type="term" value="F:neuropeptide receptor activity"/>
    <property type="evidence" value="ECO:0000318"/>
    <property type="project" value="GO_Central"/>
</dbReference>
<dbReference type="InterPro" id="IPR000276">
    <property type="entry name" value="GPCR_Rhodpsn"/>
</dbReference>
<evidence type="ECO:0000313" key="17">
    <source>
        <dbReference type="RefSeq" id="XP_035658236.1"/>
    </source>
</evidence>
<dbReference type="Gene3D" id="1.20.1070.10">
    <property type="entry name" value="Rhodopsin 7-helix transmembrane proteins"/>
    <property type="match status" value="1"/>
</dbReference>
<keyword evidence="16" id="KW-1185">Reference proteome</keyword>
<dbReference type="GO" id="GO:0007218">
    <property type="term" value="P:neuropeptide signaling pathway"/>
    <property type="evidence" value="ECO:0000318"/>
    <property type="project" value="GO_Central"/>
</dbReference>
<dbReference type="PROSITE" id="PS00237">
    <property type="entry name" value="G_PROTEIN_RECEP_F1_1"/>
    <property type="match status" value="1"/>
</dbReference>
<dbReference type="PANTHER" id="PTHR24238:SF74">
    <property type="entry name" value="PROKINETICIN RECEPTOR 2"/>
    <property type="match status" value="1"/>
</dbReference>
<feature type="transmembrane region" description="Helical" evidence="14">
    <location>
        <begin position="90"/>
        <end position="120"/>
    </location>
</feature>
<feature type="compositionally biased region" description="Basic and acidic residues" evidence="13">
    <location>
        <begin position="413"/>
        <end position="426"/>
    </location>
</feature>
<dbReference type="PRINTS" id="PR01012">
    <property type="entry name" value="NRPEPTIDEYR"/>
</dbReference>
<dbReference type="GO" id="GO:0005886">
    <property type="term" value="C:plasma membrane"/>
    <property type="evidence" value="ECO:0000318"/>
    <property type="project" value="GO_Central"/>
</dbReference>
<keyword evidence="3" id="KW-1003">Cell membrane</keyword>
<comment type="subcellular location">
    <subcellularLocation>
        <location evidence="1">Cell membrane</location>
        <topology evidence="1">Multi-pass membrane protein</topology>
    </subcellularLocation>
</comment>
<evidence type="ECO:0000256" key="6">
    <source>
        <dbReference type="ARBA" id="ARBA00023040"/>
    </source>
</evidence>
<evidence type="ECO:0000256" key="12">
    <source>
        <dbReference type="RuleBase" id="RU000688"/>
    </source>
</evidence>
<evidence type="ECO:0000256" key="7">
    <source>
        <dbReference type="ARBA" id="ARBA00023136"/>
    </source>
</evidence>
<reference evidence="17" key="2">
    <citation type="submission" date="2025-08" db="UniProtKB">
        <authorList>
            <consortium name="RefSeq"/>
        </authorList>
    </citation>
    <scope>IDENTIFICATION</scope>
    <source>
        <strain evidence="17">S238N-H82</strain>
        <tissue evidence="17">Testes</tissue>
    </source>
</reference>
<evidence type="ECO:0000256" key="9">
    <source>
        <dbReference type="ARBA" id="ARBA00023170"/>
    </source>
</evidence>
<keyword evidence="10" id="KW-0325">Glycoprotein</keyword>
<keyword evidence="4 12" id="KW-0812">Transmembrane</keyword>
<feature type="transmembrane region" description="Helical" evidence="14">
    <location>
        <begin position="354"/>
        <end position="376"/>
    </location>
</feature>
<feature type="transmembrane region" description="Helical" evidence="14">
    <location>
        <begin position="132"/>
        <end position="152"/>
    </location>
</feature>
<feature type="region of interest" description="Disordered" evidence="13">
    <location>
        <begin position="406"/>
        <end position="426"/>
    </location>
</feature>
<dbReference type="SUPFAM" id="SSF81321">
    <property type="entry name" value="Family A G protein-coupled receptor-like"/>
    <property type="match status" value="1"/>
</dbReference>
<dbReference type="InterPro" id="IPR000611">
    <property type="entry name" value="NPY_rcpt"/>
</dbReference>
<dbReference type="KEGG" id="bfo:118403592"/>
<reference evidence="16" key="1">
    <citation type="journal article" date="2020" name="Nat. Ecol. Evol.">
        <title>Deeply conserved synteny resolves early events in vertebrate evolution.</title>
        <authorList>
            <person name="Simakov O."/>
            <person name="Marletaz F."/>
            <person name="Yue J.X."/>
            <person name="O'Connell B."/>
            <person name="Jenkins J."/>
            <person name="Brandt A."/>
            <person name="Calef R."/>
            <person name="Tung C.H."/>
            <person name="Huang T.K."/>
            <person name="Schmutz J."/>
            <person name="Satoh N."/>
            <person name="Yu J.K."/>
            <person name="Putnam N.H."/>
            <person name="Green R.E."/>
            <person name="Rokhsar D.S."/>
        </authorList>
    </citation>
    <scope>NUCLEOTIDE SEQUENCE [LARGE SCALE GENOMIC DNA]</scope>
    <source>
        <strain evidence="16">S238N-H82</strain>
    </source>
</reference>
<proteinExistence type="inferred from homology"/>